<gene>
    <name evidence="8" type="ORF">C3L33_01625</name>
</gene>
<keyword evidence="4" id="KW-0175">Coiled coil</keyword>
<feature type="domain" description="C3H1-type" evidence="7">
    <location>
        <begin position="216"/>
        <end position="244"/>
    </location>
</feature>
<proteinExistence type="predicted"/>
<organism evidence="8 9">
    <name type="scientific">Rhododendron williamsianum</name>
    <dbReference type="NCBI Taxonomy" id="262921"/>
    <lineage>
        <taxon>Eukaryota</taxon>
        <taxon>Viridiplantae</taxon>
        <taxon>Streptophyta</taxon>
        <taxon>Embryophyta</taxon>
        <taxon>Tracheophyta</taxon>
        <taxon>Spermatophyta</taxon>
        <taxon>Magnoliopsida</taxon>
        <taxon>eudicotyledons</taxon>
        <taxon>Gunneridae</taxon>
        <taxon>Pentapetalae</taxon>
        <taxon>asterids</taxon>
        <taxon>Ericales</taxon>
        <taxon>Ericaceae</taxon>
        <taxon>Ericoideae</taxon>
        <taxon>Rhodoreae</taxon>
        <taxon>Rhododendron</taxon>
    </lineage>
</organism>
<feature type="domain" description="RRM" evidence="6">
    <location>
        <begin position="462"/>
        <end position="534"/>
    </location>
</feature>
<dbReference type="Gene3D" id="3.30.70.330">
    <property type="match status" value="2"/>
</dbReference>
<dbReference type="GO" id="GO:0008270">
    <property type="term" value="F:zinc ion binding"/>
    <property type="evidence" value="ECO:0007669"/>
    <property type="project" value="UniProtKB-KW"/>
</dbReference>
<sequence length="994" mass="108478">MELKVSSPKDGRLSPSDCLSDPEEKEITDDEDDDRNHKHRRRETRSQSMERDSVEQVLTRPYRKRNKPFENGHIYRENHSQSNETWKSYNMSPLEKDLSTKFEKRRPGFSTFSRAPNRVNQSSSAEPGSGRGRGRESGFWGPRDPRFSNVDIASQMVSQGSNLFAGRGLPNVSNSQGGSWNAFGLIPGIPNGGMDTLHSLGLQGALGPSISPLNIGLPRQRCRDFEERGFCLRGDMCPMEHGVNRIVVEDVQSLSQFNLPVSLPSTHLVGTPSALPSVNAPSSTLIHGKSLHNKSSKHGMADDGFSMNGVFTGSTGGADFYDPDQPLWANNGPENSTALLGLNSSKLDESESLLDGPDNEYLGRSTATAAGSLNASSNVWGRIGAKAKLGMKKKIDSTMSSSNTMENDAKEGQEALTNLQGPTRQEKRIIAEDIGSQASDSSAKVQGDTGRITRKPSQKALRTVFVNGIPQKDNRRESLFSHFQKFGEVIDIYIPVNSERAFVQFSKREEAEAALKAPDAVMGNRFIKLWWANRDSILDDGTSSGNNVSVAPRGVAAVSMPPHLFVSHGGKDSLQLSAPKVGVSNASVAAVLPASDHPKPVMTSSPKAPPPLQKKQESLELLKEELRKKQELLDQKRNDFRRQLHKLERQVILIFPDLSFISLHFLYFLDYLINIKFLYDIEGSHVAHAKLMNAKITVCPSKNLVCDVNPEKIKNGKEKRGRDCLASGVRGDVPSEHGAKRHKPATVADVGKVATPRSAESGTVVASPLAEVMSERNKSAENVDQQSSKQSTFVAPQEPSSLKHSIRPLAPAGASFVMNRFKLDNRPTAFKIIPPLPIGLANVAVLKEHFSAYGELSAVEIEDVESSDSLASQNCSAHISFTTRPSAERAFLNGRCWQGHNLQFTWVVSSNSSNGNGVRENPPSASKMPSDANLQPAVEVTPIDYHNEAASKDGESKILDRKESGGQHMVSDEHLRSSSSAISCEKQSPKGDVC</sequence>
<feature type="compositionally biased region" description="Polar residues" evidence="5">
    <location>
        <begin position="782"/>
        <end position="803"/>
    </location>
</feature>
<feature type="region of interest" description="Disordered" evidence="5">
    <location>
        <begin position="912"/>
        <end position="994"/>
    </location>
</feature>
<evidence type="ECO:0000259" key="6">
    <source>
        <dbReference type="PROSITE" id="PS50102"/>
    </source>
</evidence>
<feature type="compositionally biased region" description="Basic and acidic residues" evidence="5">
    <location>
        <begin position="945"/>
        <end position="976"/>
    </location>
</feature>
<feature type="compositionally biased region" description="Basic and acidic residues" evidence="5">
    <location>
        <begin position="67"/>
        <end position="78"/>
    </location>
</feature>
<dbReference type="InterPro" id="IPR000571">
    <property type="entry name" value="Znf_CCCH"/>
</dbReference>
<accession>A0A6A4M553</accession>
<keyword evidence="3" id="KW-0863">Zinc-finger</keyword>
<feature type="region of interest" description="Disordered" evidence="5">
    <location>
        <begin position="724"/>
        <end position="744"/>
    </location>
</feature>
<dbReference type="Proteomes" id="UP000428333">
    <property type="component" value="Linkage Group LG01"/>
</dbReference>
<feature type="zinc finger region" description="C3H1-type" evidence="3">
    <location>
        <begin position="216"/>
        <end position="244"/>
    </location>
</feature>
<dbReference type="PROSITE" id="PS50102">
    <property type="entry name" value="RRM"/>
    <property type="match status" value="1"/>
</dbReference>
<dbReference type="GO" id="GO:0003723">
    <property type="term" value="F:RNA binding"/>
    <property type="evidence" value="ECO:0007669"/>
    <property type="project" value="UniProtKB-UniRule"/>
</dbReference>
<dbReference type="PANTHER" id="PTHR14398">
    <property type="entry name" value="RNA RECOGNITION RRM/RNP DOMAIN"/>
    <property type="match status" value="1"/>
</dbReference>
<dbReference type="Pfam" id="PF00076">
    <property type="entry name" value="RRM_1"/>
    <property type="match status" value="1"/>
</dbReference>
<dbReference type="PROSITE" id="PS50103">
    <property type="entry name" value="ZF_C3H1"/>
    <property type="match status" value="1"/>
</dbReference>
<dbReference type="FunFam" id="3.30.70.330:FF:000719">
    <property type="entry name" value="Predicted protein"/>
    <property type="match status" value="1"/>
</dbReference>
<evidence type="ECO:0008006" key="10">
    <source>
        <dbReference type="Google" id="ProtNLM"/>
    </source>
</evidence>
<dbReference type="SMART" id="SM00360">
    <property type="entry name" value="RRM"/>
    <property type="match status" value="1"/>
</dbReference>
<comment type="caution">
    <text evidence="8">The sequence shown here is derived from an EMBL/GenBank/DDBJ whole genome shotgun (WGS) entry which is preliminary data.</text>
</comment>
<reference evidence="8 9" key="1">
    <citation type="journal article" date="2019" name="Genome Biol. Evol.">
        <title>The Rhododendron genome and chromosomal organization provide insight into shared whole-genome duplications across the heath family (Ericaceae).</title>
        <authorList>
            <person name="Soza V.L."/>
            <person name="Lindsley D."/>
            <person name="Waalkes A."/>
            <person name="Ramage E."/>
            <person name="Patwardhan R.P."/>
            <person name="Burton J.N."/>
            <person name="Adey A."/>
            <person name="Kumar A."/>
            <person name="Qiu R."/>
            <person name="Shendure J."/>
            <person name="Hall B."/>
        </authorList>
    </citation>
    <scope>NUCLEOTIDE SEQUENCE [LARGE SCALE GENOMIC DNA]</scope>
    <source>
        <strain evidence="8">RSF 1966-606</strain>
    </source>
</reference>
<protein>
    <recommendedName>
        <fullName evidence="10">C3H1-type domain-containing protein</fullName>
    </recommendedName>
</protein>
<evidence type="ECO:0000313" key="9">
    <source>
        <dbReference type="Proteomes" id="UP000428333"/>
    </source>
</evidence>
<evidence type="ECO:0000256" key="4">
    <source>
        <dbReference type="SAM" id="Coils"/>
    </source>
</evidence>
<dbReference type="EMBL" id="QEFC01000088">
    <property type="protein sequence ID" value="KAE9466483.1"/>
    <property type="molecule type" value="Genomic_DNA"/>
</dbReference>
<evidence type="ECO:0000313" key="8">
    <source>
        <dbReference type="EMBL" id="KAE9466483.1"/>
    </source>
</evidence>
<dbReference type="InterPro" id="IPR012677">
    <property type="entry name" value="Nucleotide-bd_a/b_plait_sf"/>
</dbReference>
<feature type="region of interest" description="Disordered" evidence="5">
    <location>
        <begin position="776"/>
        <end position="804"/>
    </location>
</feature>
<dbReference type="SMART" id="SM00356">
    <property type="entry name" value="ZnF_C3H1"/>
    <property type="match status" value="1"/>
</dbReference>
<feature type="region of interest" description="Disordered" evidence="5">
    <location>
        <begin position="108"/>
        <end position="145"/>
    </location>
</feature>
<name>A0A6A4M553_9ERIC</name>
<dbReference type="AlphaFoldDB" id="A0A6A4M553"/>
<dbReference type="SUPFAM" id="SSF54928">
    <property type="entry name" value="RNA-binding domain, RBD"/>
    <property type="match status" value="2"/>
</dbReference>
<dbReference type="InterPro" id="IPR000504">
    <property type="entry name" value="RRM_dom"/>
</dbReference>
<dbReference type="InterPro" id="IPR045137">
    <property type="entry name" value="RBM26/27"/>
</dbReference>
<feature type="coiled-coil region" evidence="4">
    <location>
        <begin position="612"/>
        <end position="650"/>
    </location>
</feature>
<evidence type="ECO:0000256" key="1">
    <source>
        <dbReference type="ARBA" id="ARBA00022884"/>
    </source>
</evidence>
<dbReference type="OrthoDB" id="443401at2759"/>
<evidence type="ECO:0000259" key="7">
    <source>
        <dbReference type="PROSITE" id="PS50103"/>
    </source>
</evidence>
<keyword evidence="1 2" id="KW-0694">RNA-binding</keyword>
<feature type="region of interest" description="Disordered" evidence="5">
    <location>
        <begin position="1"/>
        <end position="78"/>
    </location>
</feature>
<feature type="compositionally biased region" description="Polar residues" evidence="5">
    <location>
        <begin position="110"/>
        <end position="121"/>
    </location>
</feature>
<evidence type="ECO:0000256" key="5">
    <source>
        <dbReference type="SAM" id="MobiDB-lite"/>
    </source>
</evidence>
<dbReference type="PANTHER" id="PTHR14398:SF0">
    <property type="entry name" value="ZINC FINGER PROTEIN SWM"/>
    <property type="match status" value="1"/>
</dbReference>
<dbReference type="GO" id="GO:0005634">
    <property type="term" value="C:nucleus"/>
    <property type="evidence" value="ECO:0007669"/>
    <property type="project" value="TreeGrafter"/>
</dbReference>
<feature type="compositionally biased region" description="Polar residues" evidence="5">
    <location>
        <begin position="977"/>
        <end position="986"/>
    </location>
</feature>
<feature type="compositionally biased region" description="Basic and acidic residues" evidence="5">
    <location>
        <begin position="1"/>
        <end position="12"/>
    </location>
</feature>
<feature type="compositionally biased region" description="Basic and acidic residues" evidence="5">
    <location>
        <begin position="44"/>
        <end position="54"/>
    </location>
</feature>
<dbReference type="InterPro" id="IPR035979">
    <property type="entry name" value="RBD_domain_sf"/>
</dbReference>
<feature type="compositionally biased region" description="Acidic residues" evidence="5">
    <location>
        <begin position="20"/>
        <end position="33"/>
    </location>
</feature>
<dbReference type="CDD" id="cd12257">
    <property type="entry name" value="RRM1_RBM26_like"/>
    <property type="match status" value="1"/>
</dbReference>
<evidence type="ECO:0000256" key="3">
    <source>
        <dbReference type="PROSITE-ProRule" id="PRU00723"/>
    </source>
</evidence>
<keyword evidence="9" id="KW-1185">Reference proteome</keyword>
<keyword evidence="3" id="KW-0479">Metal-binding</keyword>
<keyword evidence="3" id="KW-0862">Zinc</keyword>
<feature type="non-terminal residue" evidence="8">
    <location>
        <position position="1"/>
    </location>
</feature>
<evidence type="ECO:0000256" key="2">
    <source>
        <dbReference type="PROSITE-ProRule" id="PRU00176"/>
    </source>
</evidence>